<sequence length="257" mass="27152">MASTLRVCRAAGASSSALRQAARRPSQRAGISTAVRALRPSLQQSTTSISARQTPTSSSSSFHTSSRRGAERADMPGGNPAATSLAQLDVLANTPAPSTAVDITMSSGFQLNNGTRVTDGSGVLLVSGEAFGWRPWDFSSSSPPTRSPKTNFRLLNKKGQFDIHPESLNLLAQIYPRPDILVMGLGQENRPLSPELRKAISAMGIRVEVLDTRNAAAQFNLLATERGVDDVAAALIPIGWVEGKGAGEGDEGDMTHE</sequence>
<proteinExistence type="inferred from homology"/>
<reference evidence="6" key="1">
    <citation type="journal article" date="2021" name="Nat. Commun.">
        <title>Genetic determinants of endophytism in the Arabidopsis root mycobiome.</title>
        <authorList>
            <person name="Mesny F."/>
            <person name="Miyauchi S."/>
            <person name="Thiergart T."/>
            <person name="Pickel B."/>
            <person name="Atanasova L."/>
            <person name="Karlsson M."/>
            <person name="Huettel B."/>
            <person name="Barry K.W."/>
            <person name="Haridas S."/>
            <person name="Chen C."/>
            <person name="Bauer D."/>
            <person name="Andreopoulos W."/>
            <person name="Pangilinan J."/>
            <person name="LaButti K."/>
            <person name="Riley R."/>
            <person name="Lipzen A."/>
            <person name="Clum A."/>
            <person name="Drula E."/>
            <person name="Henrissat B."/>
            <person name="Kohler A."/>
            <person name="Grigoriev I.V."/>
            <person name="Martin F.M."/>
            <person name="Hacquard S."/>
        </authorList>
    </citation>
    <scope>NUCLEOTIDE SEQUENCE</scope>
    <source>
        <strain evidence="6">MPI-SDFR-AT-0073</strain>
    </source>
</reference>
<dbReference type="InterPro" id="IPR007523">
    <property type="entry name" value="NDUFAF3/AAMDC"/>
</dbReference>
<dbReference type="RefSeq" id="XP_045953755.1">
    <property type="nucleotide sequence ID" value="XM_046108207.1"/>
</dbReference>
<dbReference type="GO" id="GO:0005743">
    <property type="term" value="C:mitochondrial inner membrane"/>
    <property type="evidence" value="ECO:0007669"/>
    <property type="project" value="TreeGrafter"/>
</dbReference>
<keyword evidence="7" id="KW-1185">Reference proteome</keyword>
<feature type="region of interest" description="Disordered" evidence="5">
    <location>
        <begin position="38"/>
        <end position="82"/>
    </location>
</feature>
<dbReference type="PANTHER" id="PTHR21192">
    <property type="entry name" value="NUCLEAR PROTEIN E3-3"/>
    <property type="match status" value="1"/>
</dbReference>
<dbReference type="InterPro" id="IPR034095">
    <property type="entry name" value="NDUF3"/>
</dbReference>
<comment type="similarity">
    <text evidence="4">Belongs to the NDUFAF3 family.</text>
</comment>
<evidence type="ECO:0000256" key="5">
    <source>
        <dbReference type="SAM" id="MobiDB-lite"/>
    </source>
</evidence>
<evidence type="ECO:0000256" key="3">
    <source>
        <dbReference type="ARBA" id="ARBA00023128"/>
    </source>
</evidence>
<evidence type="ECO:0000313" key="7">
    <source>
        <dbReference type="Proteomes" id="UP000758603"/>
    </source>
</evidence>
<keyword evidence="3" id="KW-0496">Mitochondrion</keyword>
<comment type="subcellular location">
    <subcellularLocation>
        <location evidence="1">Mitochondrion</location>
    </subcellularLocation>
</comment>
<evidence type="ECO:0000313" key="6">
    <source>
        <dbReference type="EMBL" id="KAH6647241.1"/>
    </source>
</evidence>
<dbReference type="InterPro" id="IPR036748">
    <property type="entry name" value="MTH938-like_sf"/>
</dbReference>
<dbReference type="SUPFAM" id="SSF64076">
    <property type="entry name" value="MTH938-like"/>
    <property type="match status" value="1"/>
</dbReference>
<dbReference type="GeneID" id="70137098"/>
<dbReference type="Gene3D" id="3.40.1230.10">
    <property type="entry name" value="MTH938-like"/>
    <property type="match status" value="1"/>
</dbReference>
<dbReference type="AlphaFoldDB" id="A0A9P8UCW9"/>
<organism evidence="6 7">
    <name type="scientific">Truncatella angustata</name>
    <dbReference type="NCBI Taxonomy" id="152316"/>
    <lineage>
        <taxon>Eukaryota</taxon>
        <taxon>Fungi</taxon>
        <taxon>Dikarya</taxon>
        <taxon>Ascomycota</taxon>
        <taxon>Pezizomycotina</taxon>
        <taxon>Sordariomycetes</taxon>
        <taxon>Xylariomycetidae</taxon>
        <taxon>Amphisphaeriales</taxon>
        <taxon>Sporocadaceae</taxon>
        <taxon>Truncatella</taxon>
    </lineage>
</organism>
<gene>
    <name evidence="6" type="ORF">BKA67DRAFT_663579</name>
</gene>
<dbReference type="OrthoDB" id="20681at2759"/>
<dbReference type="EMBL" id="JAGPXC010000009">
    <property type="protein sequence ID" value="KAH6647241.1"/>
    <property type="molecule type" value="Genomic_DNA"/>
</dbReference>
<dbReference type="GO" id="GO:0032981">
    <property type="term" value="P:mitochondrial respiratory chain complex I assembly"/>
    <property type="evidence" value="ECO:0007669"/>
    <property type="project" value="InterPro"/>
</dbReference>
<accession>A0A9P8UCW9</accession>
<dbReference type="Proteomes" id="UP000758603">
    <property type="component" value="Unassembled WGS sequence"/>
</dbReference>
<feature type="compositionally biased region" description="Low complexity" evidence="5">
    <location>
        <begin position="48"/>
        <end position="64"/>
    </location>
</feature>
<dbReference type="CDD" id="cd05125">
    <property type="entry name" value="Mth938_2P1-like"/>
    <property type="match status" value="1"/>
</dbReference>
<comment type="caution">
    <text evidence="6">The sequence shown here is derived from an EMBL/GenBank/DDBJ whole genome shotgun (WGS) entry which is preliminary data.</text>
</comment>
<evidence type="ECO:0000256" key="4">
    <source>
        <dbReference type="ARBA" id="ARBA00049984"/>
    </source>
</evidence>
<name>A0A9P8UCW9_9PEZI</name>
<dbReference type="PANTHER" id="PTHR21192:SF2">
    <property type="entry name" value="NADH DEHYDROGENASE [UBIQUINONE] 1 ALPHA SUBCOMPLEX ASSEMBLY FACTOR 3"/>
    <property type="match status" value="1"/>
</dbReference>
<dbReference type="Pfam" id="PF04430">
    <property type="entry name" value="DUF498"/>
    <property type="match status" value="1"/>
</dbReference>
<protein>
    <recommendedName>
        <fullName evidence="2">NADH dehydrogenase [ubiquinone] 1 alpha subcomplex assembly factor 3</fullName>
    </recommendedName>
</protein>
<evidence type="ECO:0000256" key="1">
    <source>
        <dbReference type="ARBA" id="ARBA00004173"/>
    </source>
</evidence>
<evidence type="ECO:0000256" key="2">
    <source>
        <dbReference type="ARBA" id="ARBA00021776"/>
    </source>
</evidence>